<keyword evidence="1" id="KW-1133">Transmembrane helix</keyword>
<evidence type="ECO:0000313" key="3">
    <source>
        <dbReference type="Proteomes" id="UP001180551"/>
    </source>
</evidence>
<gene>
    <name evidence="2" type="ORF">RM550_36380</name>
</gene>
<feature type="transmembrane region" description="Helical" evidence="1">
    <location>
        <begin position="101"/>
        <end position="126"/>
    </location>
</feature>
<keyword evidence="1" id="KW-0812">Transmembrane</keyword>
<sequence length="146" mass="14962">MDSRDLVRAHDPAAYTDDIFVPDGAKASAAVPGTVLHNAAEYALADCQTDAKLTDSLATMLVVITVDYSVIAVADSPAMTAHGRRRDFGVMKPAGGTVRQLLLVSFGETSLIMVIGTALGIVVPLAPLAGMASGLSQATSSDVACT</sequence>
<keyword evidence="3" id="KW-1185">Reference proteome</keyword>
<reference evidence="2" key="1">
    <citation type="submission" date="2024-05" db="EMBL/GenBank/DDBJ databases">
        <title>30 novel species of actinomycetes from the DSMZ collection.</title>
        <authorList>
            <person name="Nouioui I."/>
        </authorList>
    </citation>
    <scope>NUCLEOTIDE SEQUENCE</scope>
    <source>
        <strain evidence="2">DSM 41527</strain>
    </source>
</reference>
<protein>
    <submittedName>
        <fullName evidence="2">Uncharacterized protein</fullName>
    </submittedName>
</protein>
<proteinExistence type="predicted"/>
<dbReference type="EMBL" id="JAVRFE010000093">
    <property type="protein sequence ID" value="MDT0461121.1"/>
    <property type="molecule type" value="Genomic_DNA"/>
</dbReference>
<evidence type="ECO:0000313" key="2">
    <source>
        <dbReference type="EMBL" id="MDT0461121.1"/>
    </source>
</evidence>
<accession>A0ABU2TJJ4</accession>
<comment type="caution">
    <text evidence="2">The sequence shown here is derived from an EMBL/GenBank/DDBJ whole genome shotgun (WGS) entry which is preliminary data.</text>
</comment>
<organism evidence="2 3">
    <name type="scientific">Streptomyces mooreae</name>
    <dbReference type="NCBI Taxonomy" id="3075523"/>
    <lineage>
        <taxon>Bacteria</taxon>
        <taxon>Bacillati</taxon>
        <taxon>Actinomycetota</taxon>
        <taxon>Actinomycetes</taxon>
        <taxon>Kitasatosporales</taxon>
        <taxon>Streptomycetaceae</taxon>
        <taxon>Streptomyces</taxon>
    </lineage>
</organism>
<name>A0ABU2TJJ4_9ACTN</name>
<keyword evidence="1" id="KW-0472">Membrane</keyword>
<dbReference type="Proteomes" id="UP001180551">
    <property type="component" value="Unassembled WGS sequence"/>
</dbReference>
<dbReference type="RefSeq" id="WP_311628032.1">
    <property type="nucleotide sequence ID" value="NZ_JAVRFE010000093.1"/>
</dbReference>
<evidence type="ECO:0000256" key="1">
    <source>
        <dbReference type="SAM" id="Phobius"/>
    </source>
</evidence>